<comment type="similarity">
    <text evidence="1">Belongs to the SfsA family.</text>
</comment>
<dbReference type="GO" id="GO:0003677">
    <property type="term" value="F:DNA binding"/>
    <property type="evidence" value="ECO:0007669"/>
    <property type="project" value="InterPro"/>
</dbReference>
<reference evidence="4 5" key="1">
    <citation type="submission" date="2015-11" db="EMBL/GenBank/DDBJ databases">
        <title>Butyribacter intestini gen. nov., sp. nov., a butyric acid-producing bacterium of the family Lachnospiraceae isolated from the human faeces.</title>
        <authorList>
            <person name="Zou Y."/>
            <person name="Xue W."/>
            <person name="Luo G."/>
            <person name="Lv M."/>
        </authorList>
    </citation>
    <scope>NUCLEOTIDE SEQUENCE [LARGE SCALE GENOMIC DNA]</scope>
    <source>
        <strain evidence="4 5">ACET-33324</strain>
    </source>
</reference>
<keyword evidence="5" id="KW-1185">Reference proteome</keyword>
<dbReference type="OrthoDB" id="9802365at2"/>
<accession>A0A0V8QJD9</accession>
<dbReference type="Pfam" id="PF03749">
    <property type="entry name" value="SfsA"/>
    <property type="match status" value="1"/>
</dbReference>
<dbReference type="Gene3D" id="2.40.50.580">
    <property type="match status" value="1"/>
</dbReference>
<dbReference type="NCBIfam" id="TIGR00230">
    <property type="entry name" value="sfsA"/>
    <property type="match status" value="1"/>
</dbReference>
<dbReference type="EMBL" id="LNAM01000003">
    <property type="protein sequence ID" value="KSV60506.1"/>
    <property type="molecule type" value="Genomic_DNA"/>
</dbReference>
<dbReference type="AlphaFoldDB" id="A0A0V8QJD9"/>
<comment type="caution">
    <text evidence="4">The sequence shown here is derived from an EMBL/GenBank/DDBJ whole genome shotgun (WGS) entry which is preliminary data.</text>
</comment>
<feature type="domain" description="Sugar fermentation stimulation protein C-terminal" evidence="2">
    <location>
        <begin position="80"/>
        <end position="213"/>
    </location>
</feature>
<feature type="domain" description="SfsA N-terminal OB" evidence="3">
    <location>
        <begin position="12"/>
        <end position="77"/>
    </location>
</feature>
<dbReference type="InterPro" id="IPR041465">
    <property type="entry name" value="SfsA_N"/>
</dbReference>
<dbReference type="HAMAP" id="MF_00095">
    <property type="entry name" value="SfsA"/>
    <property type="match status" value="1"/>
</dbReference>
<dbReference type="PANTHER" id="PTHR30545:SF2">
    <property type="entry name" value="SUGAR FERMENTATION STIMULATION PROTEIN A"/>
    <property type="match status" value="1"/>
</dbReference>
<proteinExistence type="inferred from homology"/>
<dbReference type="STRING" id="290052.ASU35_16640"/>
<evidence type="ECO:0000313" key="5">
    <source>
        <dbReference type="Proteomes" id="UP000054874"/>
    </source>
</evidence>
<sequence length="227" mass="25816">MKYKEIVKGKFIKRRNRFIAEVDVSDEVVLCHVKNTGRLKELFVTGVCVYLERNENPKRKTAYSLIGVEKDGITVNVDSQAPNKMVKEWLEETQPEGKITVLKPECVFDNSRFDFYMEAEQKAFWIEVKGVTLVEGKTALFPDAPTERGIKHIAELCEAARQGYQAMLIFVIQRKGVEEFRPNERTQPAFAKALREAEQAGVKILAYDSIITEDSAAIDKAIKVKLV</sequence>
<evidence type="ECO:0000259" key="3">
    <source>
        <dbReference type="Pfam" id="PF17746"/>
    </source>
</evidence>
<evidence type="ECO:0000256" key="1">
    <source>
        <dbReference type="HAMAP-Rule" id="MF_00095"/>
    </source>
</evidence>
<evidence type="ECO:0000259" key="2">
    <source>
        <dbReference type="Pfam" id="PF03749"/>
    </source>
</evidence>
<name>A0A0V8QJD9_9FIRM</name>
<dbReference type="InterPro" id="IPR040452">
    <property type="entry name" value="SfsA_C"/>
</dbReference>
<dbReference type="CDD" id="cd22359">
    <property type="entry name" value="SfsA-like_bacterial"/>
    <property type="match status" value="1"/>
</dbReference>
<protein>
    <recommendedName>
        <fullName evidence="1">Sugar fermentation stimulation protein homolog</fullName>
    </recommendedName>
</protein>
<gene>
    <name evidence="1" type="primary">sfsA</name>
    <name evidence="4" type="ORF">ASU35_16640</name>
</gene>
<evidence type="ECO:0000313" key="4">
    <source>
        <dbReference type="EMBL" id="KSV60506.1"/>
    </source>
</evidence>
<organism evidence="4 5">
    <name type="scientific">Acetivibrio ethanolgignens</name>
    <dbReference type="NCBI Taxonomy" id="290052"/>
    <lineage>
        <taxon>Bacteria</taxon>
        <taxon>Bacillati</taxon>
        <taxon>Bacillota</taxon>
        <taxon>Clostridia</taxon>
        <taxon>Eubacteriales</taxon>
        <taxon>Oscillospiraceae</taxon>
        <taxon>Acetivibrio</taxon>
    </lineage>
</organism>
<dbReference type="InterPro" id="IPR005224">
    <property type="entry name" value="SfsA"/>
</dbReference>
<dbReference type="Gene3D" id="3.40.1350.60">
    <property type="match status" value="1"/>
</dbReference>
<dbReference type="PANTHER" id="PTHR30545">
    <property type="entry name" value="SUGAR FERMENTATION STIMULATION PROTEIN A"/>
    <property type="match status" value="1"/>
</dbReference>
<dbReference type="Proteomes" id="UP000054874">
    <property type="component" value="Unassembled WGS sequence"/>
</dbReference>
<dbReference type="Pfam" id="PF17746">
    <property type="entry name" value="SfsA_N"/>
    <property type="match status" value="1"/>
</dbReference>